<feature type="modified residue" description="N6-lipoyllysine" evidence="3">
    <location>
        <position position="69"/>
    </location>
</feature>
<evidence type="ECO:0000256" key="2">
    <source>
        <dbReference type="ARBA" id="ARBA00022823"/>
    </source>
</evidence>
<comment type="subunit">
    <text evidence="3">The glycine cleavage system is composed of four proteins: P, T, L and H.</text>
</comment>
<evidence type="ECO:0000256" key="1">
    <source>
        <dbReference type="ARBA" id="ARBA00009249"/>
    </source>
</evidence>
<dbReference type="NCBIfam" id="NF002270">
    <property type="entry name" value="PRK01202.1"/>
    <property type="match status" value="1"/>
</dbReference>
<comment type="function">
    <text evidence="3">The glycine cleavage system catalyzes the degradation of glycine. The H protein shuttles the methylamine group of glycine from the P protein to the T protein.</text>
</comment>
<feature type="domain" description="Lipoyl-binding" evidence="4">
    <location>
        <begin position="28"/>
        <end position="110"/>
    </location>
</feature>
<accession>A0ABN2MN80</accession>
<protein>
    <recommendedName>
        <fullName evidence="3">Glycine cleavage system H protein</fullName>
    </recommendedName>
</protein>
<comment type="caution">
    <text evidence="5">The sequence shown here is derived from an EMBL/GenBank/DDBJ whole genome shotgun (WGS) entry which is preliminary data.</text>
</comment>
<evidence type="ECO:0000313" key="5">
    <source>
        <dbReference type="EMBL" id="GAA1832429.1"/>
    </source>
</evidence>
<evidence type="ECO:0000259" key="4">
    <source>
        <dbReference type="PROSITE" id="PS50968"/>
    </source>
</evidence>
<dbReference type="NCBIfam" id="TIGR00527">
    <property type="entry name" value="gcvH"/>
    <property type="match status" value="1"/>
</dbReference>
<dbReference type="InterPro" id="IPR017453">
    <property type="entry name" value="GCV_H_sub"/>
</dbReference>
<gene>
    <name evidence="5" type="primary">gcvH_1</name>
    <name evidence="3" type="synonym">gcvH</name>
    <name evidence="5" type="ORF">GCM10009836_08200</name>
</gene>
<proteinExistence type="inferred from homology"/>
<dbReference type="InterPro" id="IPR002930">
    <property type="entry name" value="GCV_H"/>
</dbReference>
<reference evidence="5 6" key="1">
    <citation type="journal article" date="2019" name="Int. J. Syst. Evol. Microbiol.">
        <title>The Global Catalogue of Microorganisms (GCM) 10K type strain sequencing project: providing services to taxonomists for standard genome sequencing and annotation.</title>
        <authorList>
            <consortium name="The Broad Institute Genomics Platform"/>
            <consortium name="The Broad Institute Genome Sequencing Center for Infectious Disease"/>
            <person name="Wu L."/>
            <person name="Ma J."/>
        </authorList>
    </citation>
    <scope>NUCLEOTIDE SEQUENCE [LARGE SCALE GENOMIC DNA]</scope>
    <source>
        <strain evidence="5 6">JCM 16009</strain>
    </source>
</reference>
<dbReference type="Proteomes" id="UP001500449">
    <property type="component" value="Unassembled WGS sequence"/>
</dbReference>
<dbReference type="HAMAP" id="MF_00272">
    <property type="entry name" value="GcvH"/>
    <property type="match status" value="1"/>
</dbReference>
<dbReference type="Gene3D" id="2.40.50.100">
    <property type="match status" value="1"/>
</dbReference>
<dbReference type="EMBL" id="BAAAQK010000003">
    <property type="protein sequence ID" value="GAA1832429.1"/>
    <property type="molecule type" value="Genomic_DNA"/>
</dbReference>
<dbReference type="InterPro" id="IPR003016">
    <property type="entry name" value="2-oxoA_DH_lipoyl-BS"/>
</dbReference>
<keyword evidence="6" id="KW-1185">Reference proteome</keyword>
<keyword evidence="2 3" id="KW-0450">Lipoyl</keyword>
<evidence type="ECO:0000313" key="6">
    <source>
        <dbReference type="Proteomes" id="UP001500449"/>
    </source>
</evidence>
<dbReference type="PANTHER" id="PTHR11715">
    <property type="entry name" value="GLYCINE CLEAVAGE SYSTEM H PROTEIN"/>
    <property type="match status" value="1"/>
</dbReference>
<dbReference type="Pfam" id="PF01597">
    <property type="entry name" value="GCV_H"/>
    <property type="match status" value="1"/>
</dbReference>
<dbReference type="PROSITE" id="PS00189">
    <property type="entry name" value="LIPOYL"/>
    <property type="match status" value="1"/>
</dbReference>
<organism evidence="5 6">
    <name type="scientific">Pseudonocardia ailaonensis</name>
    <dbReference type="NCBI Taxonomy" id="367279"/>
    <lineage>
        <taxon>Bacteria</taxon>
        <taxon>Bacillati</taxon>
        <taxon>Actinomycetota</taxon>
        <taxon>Actinomycetes</taxon>
        <taxon>Pseudonocardiales</taxon>
        <taxon>Pseudonocardiaceae</taxon>
        <taxon>Pseudonocardia</taxon>
    </lineage>
</organism>
<name>A0ABN2MN80_9PSEU</name>
<evidence type="ECO:0000256" key="3">
    <source>
        <dbReference type="HAMAP-Rule" id="MF_00272"/>
    </source>
</evidence>
<dbReference type="InterPro" id="IPR011053">
    <property type="entry name" value="Single_hybrid_motif"/>
</dbReference>
<dbReference type="InterPro" id="IPR033753">
    <property type="entry name" value="GCV_H/Fam206"/>
</dbReference>
<comment type="similarity">
    <text evidence="1 3">Belongs to the GcvH family.</text>
</comment>
<sequence>MSAEQTITPGDLKYTEAHEWVRSLEGGRVRVGVTDHAQSQLGDVVFVQLPAVGAEFTAGDAVGEVESTKSVSDIYAPLAGTVVAVNEALDATPELVNSAPYTDGWMVELELGEGAAEAVEALLDAASYQQLVDGS</sequence>
<dbReference type="PROSITE" id="PS50968">
    <property type="entry name" value="BIOTINYL_LIPOYL"/>
    <property type="match status" value="1"/>
</dbReference>
<comment type="cofactor">
    <cofactor evidence="3">
        <name>(R)-lipoate</name>
        <dbReference type="ChEBI" id="CHEBI:83088"/>
    </cofactor>
    <text evidence="3">Binds 1 lipoyl cofactor covalently.</text>
</comment>
<dbReference type="CDD" id="cd06848">
    <property type="entry name" value="GCS_H"/>
    <property type="match status" value="1"/>
</dbReference>
<dbReference type="PANTHER" id="PTHR11715:SF3">
    <property type="entry name" value="GLYCINE CLEAVAGE SYSTEM H PROTEIN-RELATED"/>
    <property type="match status" value="1"/>
</dbReference>
<dbReference type="InterPro" id="IPR000089">
    <property type="entry name" value="Biotin_lipoyl"/>
</dbReference>
<dbReference type="RefSeq" id="WP_344412469.1">
    <property type="nucleotide sequence ID" value="NZ_BAAAQK010000003.1"/>
</dbReference>
<dbReference type="SUPFAM" id="SSF51230">
    <property type="entry name" value="Single hybrid motif"/>
    <property type="match status" value="1"/>
</dbReference>